<evidence type="ECO:0000313" key="2">
    <source>
        <dbReference type="EMBL" id="QZP36587.1"/>
    </source>
</evidence>
<proteinExistence type="predicted"/>
<evidence type="ECO:0000256" key="1">
    <source>
        <dbReference type="SAM" id="Phobius"/>
    </source>
</evidence>
<dbReference type="EMBL" id="CP081958">
    <property type="protein sequence ID" value="QZP36587.1"/>
    <property type="molecule type" value="Genomic_DNA"/>
</dbReference>
<keyword evidence="1" id="KW-1133">Transmembrane helix</keyword>
<dbReference type="KEGG" id="hmp:K6T50_09695"/>
<evidence type="ECO:0000313" key="3">
    <source>
        <dbReference type="Proteomes" id="UP000826254"/>
    </source>
</evidence>
<dbReference type="Proteomes" id="UP000826254">
    <property type="component" value="Chromosome"/>
</dbReference>
<keyword evidence="1" id="KW-0472">Membrane</keyword>
<name>A0A8T8W9S1_9EURY</name>
<dbReference type="AlphaFoldDB" id="A0A8T8W9S1"/>
<feature type="transmembrane region" description="Helical" evidence="1">
    <location>
        <begin position="67"/>
        <end position="90"/>
    </location>
</feature>
<dbReference type="GeneID" id="67178415"/>
<feature type="transmembrane region" description="Helical" evidence="1">
    <location>
        <begin position="9"/>
        <end position="28"/>
    </location>
</feature>
<protein>
    <submittedName>
        <fullName evidence="2">Uncharacterized protein</fullName>
    </submittedName>
</protein>
<reference evidence="2 3" key="1">
    <citation type="journal article" date="2021" name="Int. J. Syst. Evol. Microbiol.">
        <title>Halobaculum halophilum sp. nov. and Halobaculum salinum sp. nov., isolated from salt lake and saline soil.</title>
        <authorList>
            <person name="Cui H.L."/>
            <person name="Shi X.W."/>
            <person name="Yin X.M."/>
            <person name="Yang X.Y."/>
            <person name="Hou J."/>
            <person name="Zhu L."/>
        </authorList>
    </citation>
    <scope>NUCLEOTIDE SEQUENCE [LARGE SCALE GENOMIC DNA]</scope>
    <source>
        <strain evidence="2 3">NBRC 109044</strain>
    </source>
</reference>
<dbReference type="RefSeq" id="WP_222606407.1">
    <property type="nucleotide sequence ID" value="NZ_CP081958.1"/>
</dbReference>
<organism evidence="2 3">
    <name type="scientific">Halobaculum magnesiiphilum</name>
    <dbReference type="NCBI Taxonomy" id="1017351"/>
    <lineage>
        <taxon>Archaea</taxon>
        <taxon>Methanobacteriati</taxon>
        <taxon>Methanobacteriota</taxon>
        <taxon>Stenosarchaea group</taxon>
        <taxon>Halobacteria</taxon>
        <taxon>Halobacteriales</taxon>
        <taxon>Haloferacaceae</taxon>
        <taxon>Halobaculum</taxon>
    </lineage>
</organism>
<sequence length="100" mass="11253">MEWRRIRTVFLNRVVFAAFLLIFVMHFVPPMLPGDYVPFDRLADPVWKLALESGRALGCRTLSCLPLVSGIFLIYTYLLSVLLGALYYAASSVIRGARVG</sequence>
<gene>
    <name evidence="2" type="ORF">K6T50_09695</name>
</gene>
<accession>A0A8T8W9S1</accession>
<keyword evidence="1" id="KW-0812">Transmembrane</keyword>
<keyword evidence="3" id="KW-1185">Reference proteome</keyword>